<proteinExistence type="predicted"/>
<dbReference type="AlphaFoldDB" id="A0A5N5T4R0"/>
<gene>
    <name evidence="1" type="ORF">Anas_02083</name>
</gene>
<protein>
    <submittedName>
        <fullName evidence="1">Uncharacterized protein</fullName>
    </submittedName>
</protein>
<evidence type="ECO:0000313" key="2">
    <source>
        <dbReference type="Proteomes" id="UP000326759"/>
    </source>
</evidence>
<dbReference type="EMBL" id="SEYY01010863">
    <property type="protein sequence ID" value="KAB7501372.1"/>
    <property type="molecule type" value="Genomic_DNA"/>
</dbReference>
<evidence type="ECO:0000313" key="1">
    <source>
        <dbReference type="EMBL" id="KAB7501372.1"/>
    </source>
</evidence>
<accession>A0A5N5T4R0</accession>
<keyword evidence="2" id="KW-1185">Reference proteome</keyword>
<organism evidence="1 2">
    <name type="scientific">Armadillidium nasatum</name>
    <dbReference type="NCBI Taxonomy" id="96803"/>
    <lineage>
        <taxon>Eukaryota</taxon>
        <taxon>Metazoa</taxon>
        <taxon>Ecdysozoa</taxon>
        <taxon>Arthropoda</taxon>
        <taxon>Crustacea</taxon>
        <taxon>Multicrustacea</taxon>
        <taxon>Malacostraca</taxon>
        <taxon>Eumalacostraca</taxon>
        <taxon>Peracarida</taxon>
        <taxon>Isopoda</taxon>
        <taxon>Oniscidea</taxon>
        <taxon>Crinocheta</taxon>
        <taxon>Armadillidiidae</taxon>
        <taxon>Armadillidium</taxon>
    </lineage>
</organism>
<sequence>MNYHPDVYVVRILIEDKKKNINYHPDVYVVLILIEDKKRNMNYHPDVYVVLILIEDKKRNMNYHPDIYVVLTLIEDKKRNMNCHPGTSQATPVNGSLPPLPSPTMSTFNIATQGAPNSQAGSEGPPVFANGLPQTFAAPQPIPNGDPTPIQPSAFPGIPYSGVGKHIFIILIGLI</sequence>
<dbReference type="OrthoDB" id="410044at2759"/>
<name>A0A5N5T4R0_9CRUS</name>
<reference evidence="1 2" key="1">
    <citation type="journal article" date="2019" name="PLoS Biol.">
        <title>Sex chromosomes control vertical transmission of feminizing Wolbachia symbionts in an isopod.</title>
        <authorList>
            <person name="Becking T."/>
            <person name="Chebbi M.A."/>
            <person name="Giraud I."/>
            <person name="Moumen B."/>
            <person name="Laverre T."/>
            <person name="Caubet Y."/>
            <person name="Peccoud J."/>
            <person name="Gilbert C."/>
            <person name="Cordaux R."/>
        </authorList>
    </citation>
    <scope>NUCLEOTIDE SEQUENCE [LARGE SCALE GENOMIC DNA]</scope>
    <source>
        <strain evidence="1">ANa2</strain>
        <tissue evidence="1">Whole body excluding digestive tract and cuticle</tissue>
    </source>
</reference>
<comment type="caution">
    <text evidence="1">The sequence shown here is derived from an EMBL/GenBank/DDBJ whole genome shotgun (WGS) entry which is preliminary data.</text>
</comment>
<dbReference type="Proteomes" id="UP000326759">
    <property type="component" value="Unassembled WGS sequence"/>
</dbReference>